<dbReference type="AlphaFoldDB" id="W0V027"/>
<dbReference type="GO" id="GO:0016491">
    <property type="term" value="F:oxidoreductase activity"/>
    <property type="evidence" value="ECO:0007669"/>
    <property type="project" value="InterPro"/>
</dbReference>
<dbReference type="InterPro" id="IPR013149">
    <property type="entry name" value="ADH-like_C"/>
</dbReference>
<dbReference type="PANTHER" id="PTHR45033">
    <property type="match status" value="1"/>
</dbReference>
<gene>
    <name evidence="2" type="ORF">GJA_571</name>
</gene>
<dbReference type="KEGG" id="jag:GJA_571"/>
<evidence type="ECO:0000259" key="1">
    <source>
        <dbReference type="SMART" id="SM00829"/>
    </source>
</evidence>
<evidence type="ECO:0000313" key="3">
    <source>
        <dbReference type="Proteomes" id="UP000027604"/>
    </source>
</evidence>
<sequence length="336" mass="36063">MTYDIFRTDGRGQVVRQQQQPAPLGPHDVLVAVRAIGLNFRDVYFVKGNRFRPAAEGMIPFSDAAGLVEAVGSAVTRFKAGDRVNSTVLPNWIDGPLTEEGLAVSLGSRSRDGVLAEKIQVHEKELVAIPDSLSDIQAATLPIAALTAWHAVAELNVLAPGDTVVVQTTGGVAVFAIQFAKALGARVIVVSRSDDKLQLARQAGAHDVINSTVTPEWDQQVLALTGGKGAQLVLDMGLTDSLRRSARAVAFEGTVAIIGVVQEETNPLDIYTVMTRNINVRGVETGSRSMFQRMSRFIALHQIVPVIDRVFDVAQVDDALTYLAGSPFGKVVLRFA</sequence>
<dbReference type="InterPro" id="IPR020843">
    <property type="entry name" value="ER"/>
</dbReference>
<dbReference type="RefSeq" id="WP_038488526.1">
    <property type="nucleotide sequence ID" value="NZ_BCTH01000124.1"/>
</dbReference>
<dbReference type="InterPro" id="IPR013154">
    <property type="entry name" value="ADH-like_N"/>
</dbReference>
<dbReference type="Pfam" id="PF08240">
    <property type="entry name" value="ADH_N"/>
    <property type="match status" value="1"/>
</dbReference>
<name>W0V027_9BURK</name>
<dbReference type="InterPro" id="IPR052711">
    <property type="entry name" value="Zinc_ADH-like"/>
</dbReference>
<dbReference type="InterPro" id="IPR036291">
    <property type="entry name" value="NAD(P)-bd_dom_sf"/>
</dbReference>
<reference evidence="2 3" key="1">
    <citation type="journal article" date="2015" name="Genome Announc.">
        <title>Genome Sequence of Mushroom Soft-Rot Pathogen Janthinobacterium agaricidamnosum.</title>
        <authorList>
            <person name="Graupner K."/>
            <person name="Lackner G."/>
            <person name="Hertweck C."/>
        </authorList>
    </citation>
    <scope>NUCLEOTIDE SEQUENCE [LARGE SCALE GENOMIC DNA]</scope>
    <source>
        <strain evidence="3">NBRC 102515 / DSM 9628</strain>
    </source>
</reference>
<dbReference type="PANTHER" id="PTHR45033:SF2">
    <property type="entry name" value="ZINC-TYPE ALCOHOL DEHYDROGENASE-LIKE PROTEIN C1773.06C"/>
    <property type="match status" value="1"/>
</dbReference>
<dbReference type="PATRIC" id="fig|1349767.4.peg.2283"/>
<dbReference type="CDD" id="cd08276">
    <property type="entry name" value="MDR7"/>
    <property type="match status" value="1"/>
</dbReference>
<dbReference type="SUPFAM" id="SSF51735">
    <property type="entry name" value="NAD(P)-binding Rossmann-fold domains"/>
    <property type="match status" value="1"/>
</dbReference>
<dbReference type="HOGENOM" id="CLU_026673_3_4_4"/>
<evidence type="ECO:0000313" key="2">
    <source>
        <dbReference type="EMBL" id="CDG81231.1"/>
    </source>
</evidence>
<dbReference type="Pfam" id="PF00107">
    <property type="entry name" value="ADH_zinc_N"/>
    <property type="match status" value="1"/>
</dbReference>
<keyword evidence="3" id="KW-1185">Reference proteome</keyword>
<dbReference type="Gene3D" id="3.40.50.720">
    <property type="entry name" value="NAD(P)-binding Rossmann-like Domain"/>
    <property type="match status" value="1"/>
</dbReference>
<protein>
    <submittedName>
        <fullName evidence="2">Zinc-binding dehydrogenase family protein</fullName>
    </submittedName>
</protein>
<dbReference type="eggNOG" id="COG0604">
    <property type="taxonomic scope" value="Bacteria"/>
</dbReference>
<feature type="domain" description="Enoyl reductase (ER)" evidence="1">
    <location>
        <begin position="10"/>
        <end position="333"/>
    </location>
</feature>
<dbReference type="Proteomes" id="UP000027604">
    <property type="component" value="Chromosome I"/>
</dbReference>
<dbReference type="InterPro" id="IPR011032">
    <property type="entry name" value="GroES-like_sf"/>
</dbReference>
<dbReference type="STRING" id="1349767.GJA_571"/>
<organism evidence="2 3">
    <name type="scientific">Janthinobacterium agaricidamnosum NBRC 102515 = DSM 9628</name>
    <dbReference type="NCBI Taxonomy" id="1349767"/>
    <lineage>
        <taxon>Bacteria</taxon>
        <taxon>Pseudomonadati</taxon>
        <taxon>Pseudomonadota</taxon>
        <taxon>Betaproteobacteria</taxon>
        <taxon>Burkholderiales</taxon>
        <taxon>Oxalobacteraceae</taxon>
        <taxon>Janthinobacterium</taxon>
    </lineage>
</organism>
<proteinExistence type="predicted"/>
<dbReference type="Gene3D" id="3.90.180.10">
    <property type="entry name" value="Medium-chain alcohol dehydrogenases, catalytic domain"/>
    <property type="match status" value="1"/>
</dbReference>
<dbReference type="EMBL" id="HG322949">
    <property type="protein sequence ID" value="CDG81231.1"/>
    <property type="molecule type" value="Genomic_DNA"/>
</dbReference>
<dbReference type="SMART" id="SM00829">
    <property type="entry name" value="PKS_ER"/>
    <property type="match status" value="1"/>
</dbReference>
<accession>W0V027</accession>
<dbReference type="SUPFAM" id="SSF50129">
    <property type="entry name" value="GroES-like"/>
    <property type="match status" value="1"/>
</dbReference>